<dbReference type="InterPro" id="IPR051533">
    <property type="entry name" value="WaaL-like"/>
</dbReference>
<dbReference type="GO" id="GO:0016020">
    <property type="term" value="C:membrane"/>
    <property type="evidence" value="ECO:0007669"/>
    <property type="project" value="UniProtKB-SubCell"/>
</dbReference>
<dbReference type="PANTHER" id="PTHR37422:SF13">
    <property type="entry name" value="LIPOPOLYSACCHARIDE BIOSYNTHESIS PROTEIN PA4999-RELATED"/>
    <property type="match status" value="1"/>
</dbReference>
<feature type="transmembrane region" description="Helical" evidence="5">
    <location>
        <begin position="200"/>
        <end position="231"/>
    </location>
</feature>
<feature type="transmembrane region" description="Helical" evidence="5">
    <location>
        <begin position="321"/>
        <end position="347"/>
    </location>
</feature>
<keyword evidence="3 5" id="KW-1133">Transmembrane helix</keyword>
<evidence type="ECO:0000259" key="6">
    <source>
        <dbReference type="Pfam" id="PF04932"/>
    </source>
</evidence>
<keyword evidence="7" id="KW-0436">Ligase</keyword>
<dbReference type="GO" id="GO:0016874">
    <property type="term" value="F:ligase activity"/>
    <property type="evidence" value="ECO:0007669"/>
    <property type="project" value="UniProtKB-KW"/>
</dbReference>
<keyword evidence="2 5" id="KW-0812">Transmembrane</keyword>
<feature type="transmembrane region" description="Helical" evidence="5">
    <location>
        <begin position="119"/>
        <end position="139"/>
    </location>
</feature>
<keyword evidence="4 5" id="KW-0472">Membrane</keyword>
<dbReference type="EMBL" id="CP120678">
    <property type="protein sequence ID" value="WIW71383.1"/>
    <property type="molecule type" value="Genomic_DNA"/>
</dbReference>
<accession>A0A9Y2AKF6</accession>
<dbReference type="InterPro" id="IPR007016">
    <property type="entry name" value="O-antigen_ligase-rel_domated"/>
</dbReference>
<feature type="transmembrane region" description="Helical" evidence="5">
    <location>
        <begin position="22"/>
        <end position="42"/>
    </location>
</feature>
<keyword evidence="8" id="KW-1185">Reference proteome</keyword>
<feature type="transmembrane region" description="Helical" evidence="5">
    <location>
        <begin position="359"/>
        <end position="377"/>
    </location>
</feature>
<dbReference type="Pfam" id="PF04932">
    <property type="entry name" value="Wzy_C"/>
    <property type="match status" value="1"/>
</dbReference>
<protein>
    <submittedName>
        <fullName evidence="7">O-antigen ligase family protein</fullName>
    </submittedName>
</protein>
<evidence type="ECO:0000256" key="3">
    <source>
        <dbReference type="ARBA" id="ARBA00022989"/>
    </source>
</evidence>
<sequence>MQNISVENKKEMYLDWMIQKSILALGFFLVLSPMLTTIFLLIGSSAWLIKLFLIKECNFKRTIFDIPIACFAGFGAISVFASLDTGFSFYNFYNLMGQYVLVYYLFVQNISTMKQIKQLIIAMLIAGIGAVGYGFYQYIHGIDITSMLWVDGDQFPELKTRVFSTMQNPNIFAGYLLVMLSMFFGVFTKVSSQKIKSSMAILFILFFACLTLTYCRGAILSLALVLAFYGIIKNKRLFFMMIVAGLIVAVFDTSITERIMSAFNADDSSSQMRMAMWESTVAMIIEHPIFGVGWGSYFMVYPYYDFFINNPDVLIVHAHNMYLNIAAEIGLLGFMAFCSVLFGAMHMAFSKPQIRESQLLNGLMLGFGLALACIAVNGFTDYVLFNIELSMLFWIINAFIVIIQRERLD</sequence>
<proteinExistence type="predicted"/>
<feature type="transmembrane region" description="Helical" evidence="5">
    <location>
        <begin position="89"/>
        <end position="107"/>
    </location>
</feature>
<dbReference type="AlphaFoldDB" id="A0A9Y2AKF6"/>
<evidence type="ECO:0000256" key="1">
    <source>
        <dbReference type="ARBA" id="ARBA00004141"/>
    </source>
</evidence>
<gene>
    <name evidence="7" type="ORF">P3F81_03465</name>
</gene>
<reference evidence="7" key="1">
    <citation type="submission" date="2023-03" db="EMBL/GenBank/DDBJ databases">
        <title>Selenobaculum gbiensis gen. nov. sp. nov., a new bacterium isolated from the gut microbiota of IBD patient.</title>
        <authorList>
            <person name="Yeo S."/>
            <person name="Park H."/>
            <person name="Huh C.S."/>
        </authorList>
    </citation>
    <scope>NUCLEOTIDE SEQUENCE</scope>
    <source>
        <strain evidence="7">ICN-92133</strain>
    </source>
</reference>
<feature type="domain" description="O-antigen ligase-related" evidence="6">
    <location>
        <begin position="202"/>
        <end position="338"/>
    </location>
</feature>
<dbReference type="KEGG" id="sgbi:P3F81_03465"/>
<evidence type="ECO:0000256" key="2">
    <source>
        <dbReference type="ARBA" id="ARBA00022692"/>
    </source>
</evidence>
<evidence type="ECO:0000256" key="4">
    <source>
        <dbReference type="ARBA" id="ARBA00023136"/>
    </source>
</evidence>
<name>A0A9Y2AKF6_9FIRM</name>
<dbReference type="RefSeq" id="WP_309320626.1">
    <property type="nucleotide sequence ID" value="NZ_CP120678.1"/>
</dbReference>
<dbReference type="Proteomes" id="UP001243623">
    <property type="component" value="Chromosome"/>
</dbReference>
<dbReference type="PANTHER" id="PTHR37422">
    <property type="entry name" value="TEICHURONIC ACID BIOSYNTHESIS PROTEIN TUAE"/>
    <property type="match status" value="1"/>
</dbReference>
<feature type="transmembrane region" description="Helical" evidence="5">
    <location>
        <begin position="171"/>
        <end position="188"/>
    </location>
</feature>
<evidence type="ECO:0000313" key="8">
    <source>
        <dbReference type="Proteomes" id="UP001243623"/>
    </source>
</evidence>
<evidence type="ECO:0000313" key="7">
    <source>
        <dbReference type="EMBL" id="WIW71383.1"/>
    </source>
</evidence>
<feature type="transmembrane region" description="Helical" evidence="5">
    <location>
        <begin position="276"/>
        <end position="301"/>
    </location>
</feature>
<organism evidence="7 8">
    <name type="scientific">Selenobaculum gibii</name>
    <dbReference type="NCBI Taxonomy" id="3054208"/>
    <lineage>
        <taxon>Bacteria</taxon>
        <taxon>Bacillati</taxon>
        <taxon>Bacillota</taxon>
        <taxon>Negativicutes</taxon>
        <taxon>Selenomonadales</taxon>
        <taxon>Selenomonadaceae</taxon>
        <taxon>Selenobaculum</taxon>
    </lineage>
</organism>
<evidence type="ECO:0000256" key="5">
    <source>
        <dbReference type="SAM" id="Phobius"/>
    </source>
</evidence>
<feature type="transmembrane region" description="Helical" evidence="5">
    <location>
        <begin position="383"/>
        <end position="403"/>
    </location>
</feature>
<comment type="subcellular location">
    <subcellularLocation>
        <location evidence="1">Membrane</location>
        <topology evidence="1">Multi-pass membrane protein</topology>
    </subcellularLocation>
</comment>
<feature type="transmembrane region" description="Helical" evidence="5">
    <location>
        <begin position="237"/>
        <end position="255"/>
    </location>
</feature>